<dbReference type="VEuPathDB" id="VectorBase:AALB005138"/>
<sequence>EGSWIVSLLSIGALFGPIACGLLVDRYGRWKVLMGSALPIAAGWLMIAFAQSIGVLYAARLLHGFGYGLAYSVTPIYLGEISSDAVRGSTGVLVTVMAKLAFLLQYSIGPYVGFRALAWISLAFPVLFCVAFAWMPETPYYLLARGNDEAAASSLRWLRRDESIVSELGRMRKLVEQSKQTTSNPLGQLFARTNRKSLLIILLLSLGMQLTGINAILGYSQTIFSRLALPLSAAELSIVLALVQLGSVMLPTFLVDRTGRRPLLLLSTAGSLIGLTACAVYFTLDNAGELSPEPGAAHGWIPFVGVLVFIVSFAVGLATVPFAILGEVFPKHIKAMANTVFAVITSAVVFSVVKLFQVISDGAGTYVSFWIFAGCTAVTGVLIYYIIPETKGQSFERIQEIMQSGKSGPNGAQHSEAETMPYLPYPFHVRSAVVAGLLAFVALLPISLEAEIDCNSLRMGQFLCPDPSLRQIDPHTQQLYGCTKENKARAWCIAADGIVCSETKNASFTRELPCKWTNGYHFDTALLLSVFLGMFGADRFYLGYPALGLLKFCTLGFMFLGQLVDVILIATQVVGPADGSAYIIPYYGPVITVVRSNNWTYRLPQDNW</sequence>
<feature type="domain" description="Major facilitator superfamily (MFS) profile" evidence="12">
    <location>
        <begin position="1"/>
        <end position="391"/>
    </location>
</feature>
<evidence type="ECO:0000313" key="13">
    <source>
        <dbReference type="EnsemblMetazoa" id="AALB005138-PA"/>
    </source>
</evidence>
<evidence type="ECO:0000256" key="6">
    <source>
        <dbReference type="ARBA" id="ARBA00022989"/>
    </source>
</evidence>
<dbReference type="GO" id="GO:0005886">
    <property type="term" value="C:plasma membrane"/>
    <property type="evidence" value="ECO:0007669"/>
    <property type="project" value="UniProtKB-SubCell"/>
</dbReference>
<dbReference type="InterPro" id="IPR050549">
    <property type="entry name" value="MFS_Trehalose_Transporter"/>
</dbReference>
<dbReference type="GO" id="GO:0015574">
    <property type="term" value="F:trehalose transmembrane transporter activity"/>
    <property type="evidence" value="ECO:0007669"/>
    <property type="project" value="UniProtKB-ARBA"/>
</dbReference>
<protein>
    <recommendedName>
        <fullName evidence="11">Facilitated trehalose transporter Tret1</fullName>
    </recommendedName>
</protein>
<dbReference type="PANTHER" id="PTHR48021:SF46">
    <property type="entry name" value="MAJOR FACILITATOR SUPERFAMILY (MFS) PROFILE DOMAIN-CONTAINING PROTEIN"/>
    <property type="match status" value="1"/>
</dbReference>
<evidence type="ECO:0000256" key="1">
    <source>
        <dbReference type="ARBA" id="ARBA00004651"/>
    </source>
</evidence>
<dbReference type="PRINTS" id="PR00171">
    <property type="entry name" value="SUGRTRNSPORT"/>
</dbReference>
<dbReference type="AlphaFoldDB" id="A0A182FF46"/>
<dbReference type="InterPro" id="IPR036259">
    <property type="entry name" value="MFS_trans_sf"/>
</dbReference>
<comment type="subcellular location">
    <subcellularLocation>
        <location evidence="1">Cell membrane</location>
        <topology evidence="1">Multi-pass membrane protein</topology>
    </subcellularLocation>
</comment>
<evidence type="ECO:0000256" key="3">
    <source>
        <dbReference type="ARBA" id="ARBA00022475"/>
    </source>
</evidence>
<reference evidence="13 14" key="1">
    <citation type="journal article" date="2017" name="G3 (Bethesda)">
        <title>The Physical Genome Mapping of Anopheles albimanus Corrected Scaffold Misassemblies and Identified Interarm Rearrangements in Genus Anopheles.</title>
        <authorList>
            <person name="Artemov G.N."/>
            <person name="Peery A.N."/>
            <person name="Jiang X."/>
            <person name="Tu Z."/>
            <person name="Stegniy V.N."/>
            <person name="Sharakhova M.V."/>
            <person name="Sharakhov I.V."/>
        </authorList>
    </citation>
    <scope>NUCLEOTIDE SEQUENCE [LARGE SCALE GENOMIC DNA]</scope>
    <source>
        <strain evidence="13 14">ALBI9_A</strain>
    </source>
</reference>
<dbReference type="PANTHER" id="PTHR48021">
    <property type="match status" value="1"/>
</dbReference>
<evidence type="ECO:0000256" key="7">
    <source>
        <dbReference type="ARBA" id="ARBA00023136"/>
    </source>
</evidence>
<dbReference type="PROSITE" id="PS50850">
    <property type="entry name" value="MFS"/>
    <property type="match status" value="1"/>
</dbReference>
<evidence type="ECO:0000313" key="14">
    <source>
        <dbReference type="Proteomes" id="UP000069272"/>
    </source>
</evidence>
<dbReference type="STRING" id="7167.A0A182FF46"/>
<proteinExistence type="inferred from homology"/>
<evidence type="ECO:0000259" key="12">
    <source>
        <dbReference type="PROSITE" id="PS50850"/>
    </source>
</evidence>
<keyword evidence="14" id="KW-1185">Reference proteome</keyword>
<keyword evidence="4" id="KW-0762">Sugar transport</keyword>
<keyword evidence="7" id="KW-0472">Membrane</keyword>
<evidence type="ECO:0000256" key="4">
    <source>
        <dbReference type="ARBA" id="ARBA00022597"/>
    </source>
</evidence>
<evidence type="ECO:0000256" key="2">
    <source>
        <dbReference type="ARBA" id="ARBA00022448"/>
    </source>
</evidence>
<accession>A0A182FF46</accession>
<keyword evidence="2" id="KW-0813">Transport</keyword>
<keyword evidence="5" id="KW-0812">Transmembrane</keyword>
<name>A0A182FF46_ANOAL</name>
<keyword evidence="8" id="KW-0325">Glycoprotein</keyword>
<comment type="similarity">
    <text evidence="9">Belongs to the major facilitator superfamily. Sugar transporter (TC 2.A.1.1) family. Trehalose transporter subfamily.</text>
</comment>
<dbReference type="InterPro" id="IPR005829">
    <property type="entry name" value="Sugar_transporter_CS"/>
</dbReference>
<dbReference type="InterPro" id="IPR003663">
    <property type="entry name" value="Sugar/inositol_transpt"/>
</dbReference>
<keyword evidence="3" id="KW-1003">Cell membrane</keyword>
<dbReference type="Proteomes" id="UP000069272">
    <property type="component" value="Chromosome 3L"/>
</dbReference>
<keyword evidence="6" id="KW-1133">Transmembrane helix</keyword>
<dbReference type="Pfam" id="PF05154">
    <property type="entry name" value="TM2"/>
    <property type="match status" value="1"/>
</dbReference>
<dbReference type="VEuPathDB" id="VectorBase:AALB20_038805"/>
<dbReference type="Gene3D" id="1.20.1250.20">
    <property type="entry name" value="MFS general substrate transporter like domains"/>
    <property type="match status" value="1"/>
</dbReference>
<dbReference type="EnsemblMetazoa" id="AALB005138-RA">
    <property type="protein sequence ID" value="AALB005138-PA"/>
    <property type="gene ID" value="AALB005138"/>
</dbReference>
<reference evidence="13" key="2">
    <citation type="submission" date="2022-08" db="UniProtKB">
        <authorList>
            <consortium name="EnsemblMetazoa"/>
        </authorList>
    </citation>
    <scope>IDENTIFICATION</scope>
    <source>
        <strain evidence="13">STECLA/ALBI9_A</strain>
    </source>
</reference>
<evidence type="ECO:0000256" key="10">
    <source>
        <dbReference type="ARBA" id="ARBA00060205"/>
    </source>
</evidence>
<evidence type="ECO:0000256" key="8">
    <source>
        <dbReference type="ARBA" id="ARBA00023180"/>
    </source>
</evidence>
<evidence type="ECO:0000256" key="11">
    <source>
        <dbReference type="ARBA" id="ARBA00069106"/>
    </source>
</evidence>
<dbReference type="InterPro" id="IPR005828">
    <property type="entry name" value="MFS_sugar_transport-like"/>
</dbReference>
<dbReference type="PROSITE" id="PS00217">
    <property type="entry name" value="SUGAR_TRANSPORT_2"/>
    <property type="match status" value="1"/>
</dbReference>
<dbReference type="InterPro" id="IPR020846">
    <property type="entry name" value="MFS_dom"/>
</dbReference>
<dbReference type="InterPro" id="IPR007829">
    <property type="entry name" value="TM2"/>
</dbReference>
<dbReference type="Pfam" id="PF00083">
    <property type="entry name" value="Sugar_tr"/>
    <property type="match status" value="1"/>
</dbReference>
<dbReference type="SUPFAM" id="SSF103473">
    <property type="entry name" value="MFS general substrate transporter"/>
    <property type="match status" value="1"/>
</dbReference>
<dbReference type="VEuPathDB" id="VectorBase:AALB20_037792"/>
<evidence type="ECO:0000256" key="9">
    <source>
        <dbReference type="ARBA" id="ARBA00024348"/>
    </source>
</evidence>
<dbReference type="FunFam" id="1.20.1250.20:FF:000055">
    <property type="entry name" value="Facilitated trehalose transporter Tret1-2 homolog"/>
    <property type="match status" value="1"/>
</dbReference>
<comment type="function">
    <text evidence="10">High-capacity facilitative transporter for trehalose. Does not transport maltose, sucrose or lactose. Mediates the bidirectional transfer of trehalose. Responsible for the transport of trehalose synthesized in the fat body and the incorporation of trehalose into other tissues that require a carbon source, thereby regulating trehalose levels in the hemolymph.</text>
</comment>
<organism evidence="13 14">
    <name type="scientific">Anopheles albimanus</name>
    <name type="common">New world malaria mosquito</name>
    <dbReference type="NCBI Taxonomy" id="7167"/>
    <lineage>
        <taxon>Eukaryota</taxon>
        <taxon>Metazoa</taxon>
        <taxon>Ecdysozoa</taxon>
        <taxon>Arthropoda</taxon>
        <taxon>Hexapoda</taxon>
        <taxon>Insecta</taxon>
        <taxon>Pterygota</taxon>
        <taxon>Neoptera</taxon>
        <taxon>Endopterygota</taxon>
        <taxon>Diptera</taxon>
        <taxon>Nematocera</taxon>
        <taxon>Culicoidea</taxon>
        <taxon>Culicidae</taxon>
        <taxon>Anophelinae</taxon>
        <taxon>Anopheles</taxon>
    </lineage>
</organism>
<evidence type="ECO:0000256" key="5">
    <source>
        <dbReference type="ARBA" id="ARBA00022692"/>
    </source>
</evidence>